<dbReference type="InterPro" id="IPR000551">
    <property type="entry name" value="MerR-type_HTH_dom"/>
</dbReference>
<proteinExistence type="predicted"/>
<dbReference type="GO" id="GO:0003700">
    <property type="term" value="F:DNA-binding transcription factor activity"/>
    <property type="evidence" value="ECO:0007669"/>
    <property type="project" value="InterPro"/>
</dbReference>
<keyword evidence="2" id="KW-0175">Coiled coil</keyword>
<dbReference type="SUPFAM" id="SSF46955">
    <property type="entry name" value="Putative DNA-binding domain"/>
    <property type="match status" value="1"/>
</dbReference>
<dbReference type="PROSITE" id="PS50937">
    <property type="entry name" value="HTH_MERR_2"/>
    <property type="match status" value="1"/>
</dbReference>
<keyword evidence="5" id="KW-1185">Reference proteome</keyword>
<protein>
    <submittedName>
        <fullName evidence="4">Merr bacterial regulatory protein hth signature</fullName>
    </submittedName>
</protein>
<dbReference type="RefSeq" id="WP_087032457.1">
    <property type="nucleotide sequence ID" value="NZ_FJNE01000003.1"/>
</dbReference>
<dbReference type="AlphaFoldDB" id="A0A143YHV1"/>
<dbReference type="GO" id="GO:0003677">
    <property type="term" value="F:DNA binding"/>
    <property type="evidence" value="ECO:0007669"/>
    <property type="project" value="UniProtKB-KW"/>
</dbReference>
<dbReference type="PANTHER" id="PTHR30204:SF98">
    <property type="entry name" value="HTH-TYPE TRANSCRIPTIONAL REGULATOR ADHR"/>
    <property type="match status" value="1"/>
</dbReference>
<evidence type="ECO:0000256" key="2">
    <source>
        <dbReference type="SAM" id="Coils"/>
    </source>
</evidence>
<feature type="coiled-coil region" evidence="2">
    <location>
        <begin position="82"/>
        <end position="123"/>
    </location>
</feature>
<dbReference type="PRINTS" id="PR00040">
    <property type="entry name" value="HTHMERR"/>
</dbReference>
<dbReference type="CDD" id="cd01109">
    <property type="entry name" value="HTH_YyaN"/>
    <property type="match status" value="1"/>
</dbReference>
<evidence type="ECO:0000256" key="1">
    <source>
        <dbReference type="ARBA" id="ARBA00023125"/>
    </source>
</evidence>
<keyword evidence="1" id="KW-0238">DNA-binding</keyword>
<reference evidence="4 5" key="1">
    <citation type="submission" date="2016-02" db="EMBL/GenBank/DDBJ databases">
        <authorList>
            <person name="Wen L."/>
            <person name="He K."/>
            <person name="Yang H."/>
        </authorList>
    </citation>
    <scope>NUCLEOTIDE SEQUENCE [LARGE SCALE GENOMIC DNA]</scope>
    <source>
        <strain evidence="4">Trichococcus palustris</strain>
    </source>
</reference>
<dbReference type="SMART" id="SM00422">
    <property type="entry name" value="HTH_MERR"/>
    <property type="match status" value="1"/>
</dbReference>
<dbReference type="STRING" id="140314.SAMN04488076_11211"/>
<name>A0A143YHV1_9LACT</name>
<dbReference type="EMBL" id="FJNE01000003">
    <property type="protein sequence ID" value="CZQ89701.1"/>
    <property type="molecule type" value="Genomic_DNA"/>
</dbReference>
<dbReference type="Proteomes" id="UP000242754">
    <property type="component" value="Unassembled WGS sequence"/>
</dbReference>
<evidence type="ECO:0000259" key="3">
    <source>
        <dbReference type="PROSITE" id="PS50937"/>
    </source>
</evidence>
<organism evidence="4 5">
    <name type="scientific">Trichococcus palustris</name>
    <dbReference type="NCBI Taxonomy" id="140314"/>
    <lineage>
        <taxon>Bacteria</taxon>
        <taxon>Bacillati</taxon>
        <taxon>Bacillota</taxon>
        <taxon>Bacilli</taxon>
        <taxon>Lactobacillales</taxon>
        <taxon>Carnobacteriaceae</taxon>
        <taxon>Trichococcus</taxon>
    </lineage>
</organism>
<accession>A0A143YHV1</accession>
<dbReference type="PANTHER" id="PTHR30204">
    <property type="entry name" value="REDOX-CYCLING DRUG-SENSING TRANSCRIPTIONAL ACTIVATOR SOXR"/>
    <property type="match status" value="1"/>
</dbReference>
<evidence type="ECO:0000313" key="4">
    <source>
        <dbReference type="EMBL" id="CZQ89701.1"/>
    </source>
</evidence>
<sequence length="137" mass="16031">MPYSIGEFSKIIGIPTSTLRYYENEGLLKPDRDENNLRVYTDDDIGWTTFLLHLKGTGMSMAELKQYTAWRAEGDATMQARMDLLEKRHQLLQENIQALIQNLDVLERKINFYENRLKGKKYAFAFKSDQEKNSSEE</sequence>
<evidence type="ECO:0000313" key="5">
    <source>
        <dbReference type="Proteomes" id="UP000242754"/>
    </source>
</evidence>
<dbReference type="InterPro" id="IPR009061">
    <property type="entry name" value="DNA-bd_dom_put_sf"/>
</dbReference>
<dbReference type="InterPro" id="IPR047057">
    <property type="entry name" value="MerR_fam"/>
</dbReference>
<dbReference type="Pfam" id="PF13411">
    <property type="entry name" value="MerR_1"/>
    <property type="match status" value="1"/>
</dbReference>
<dbReference type="Gene3D" id="1.10.1660.10">
    <property type="match status" value="1"/>
</dbReference>
<feature type="domain" description="HTH merR-type" evidence="3">
    <location>
        <begin position="1"/>
        <end position="70"/>
    </location>
</feature>
<gene>
    <name evidence="4" type="ORF">Tpal_1167</name>
</gene>
<dbReference type="OrthoDB" id="6006at2"/>